<dbReference type="Pfam" id="PF02518">
    <property type="entry name" value="HATPase_c"/>
    <property type="match status" value="1"/>
</dbReference>
<dbReference type="eggNOG" id="COG2205">
    <property type="taxonomic scope" value="Bacteria"/>
</dbReference>
<comment type="catalytic activity">
    <reaction evidence="1">
        <text>ATP + protein L-histidine = ADP + protein N-phospho-L-histidine.</text>
        <dbReference type="EC" id="2.7.13.3"/>
    </reaction>
</comment>
<dbReference type="SUPFAM" id="SSF47384">
    <property type="entry name" value="Homodimeric domain of signal transducing histidine kinase"/>
    <property type="match status" value="1"/>
</dbReference>
<sequence>MKLLNQSLKHLSIYILIIVTVWAALFYVNMFNEIKSSTDEDLENYKRLIIRNAQTDPSILTKSNFDASFFTIRKINKQIALSAKDQYTDTVIFMQDADDKQPEPEPVRMLTTTFEINGNYYQLKVANSIVEEDDLIDELFWDVVWLYAILIASIILVNNMVLKKLWKPFYDFLNQLKSYHLGATQKLPEVKSDTKEFQDLQKAVNTLLQHSNLAFEQQKEFIGNASHELQTPLAIAISKLELLLEKSNLEQEQLEKIAEVFQIIERLVLLNKSLLLLSKIDNKQFFDNQNVQINPIVLQMVNELEDISSFKEIKISIIEKETLNVNIDATLANIIISNLLKNAIFHNIKNGSIEIEITKNTFKIFNTGKDEMLQSEKIFNRFQKSDSKTNGTGLGLAIVKAITDLYNFPIYYHFNNGKHSFEIHFSSKKF</sequence>
<evidence type="ECO:0000256" key="4">
    <source>
        <dbReference type="ARBA" id="ARBA00022679"/>
    </source>
</evidence>
<feature type="domain" description="Histidine kinase" evidence="9">
    <location>
        <begin position="224"/>
        <end position="429"/>
    </location>
</feature>
<keyword evidence="8" id="KW-0472">Membrane</keyword>
<dbReference type="EMBL" id="JNCA01000011">
    <property type="protein sequence ID" value="KDN55611.1"/>
    <property type="molecule type" value="Genomic_DNA"/>
</dbReference>
<dbReference type="InterPro" id="IPR050428">
    <property type="entry name" value="TCS_sensor_his_kinase"/>
</dbReference>
<dbReference type="OrthoDB" id="1522504at2"/>
<keyword evidence="4 10" id="KW-0808">Transferase</keyword>
<evidence type="ECO:0000256" key="3">
    <source>
        <dbReference type="ARBA" id="ARBA00022553"/>
    </source>
</evidence>
<protein>
    <recommendedName>
        <fullName evidence="2">histidine kinase</fullName>
        <ecNumber evidence="2">2.7.13.3</ecNumber>
    </recommendedName>
</protein>
<dbReference type="STRING" id="1492738.FEM21_12130"/>
<accession>A0A066WP20</accession>
<dbReference type="GO" id="GO:0005886">
    <property type="term" value="C:plasma membrane"/>
    <property type="evidence" value="ECO:0007669"/>
    <property type="project" value="TreeGrafter"/>
</dbReference>
<evidence type="ECO:0000256" key="1">
    <source>
        <dbReference type="ARBA" id="ARBA00000085"/>
    </source>
</evidence>
<dbReference type="Gene3D" id="3.30.565.10">
    <property type="entry name" value="Histidine kinase-like ATPase, C-terminal domain"/>
    <property type="match status" value="1"/>
</dbReference>
<dbReference type="CDD" id="cd00082">
    <property type="entry name" value="HisKA"/>
    <property type="match status" value="1"/>
</dbReference>
<gene>
    <name evidence="10" type="ORF">FEM21_12130</name>
</gene>
<dbReference type="InterPro" id="IPR036890">
    <property type="entry name" value="HATPase_C_sf"/>
</dbReference>
<dbReference type="AlphaFoldDB" id="A0A066WP20"/>
<keyword evidence="11" id="KW-1185">Reference proteome</keyword>
<dbReference type="PANTHER" id="PTHR45436">
    <property type="entry name" value="SENSOR HISTIDINE KINASE YKOH"/>
    <property type="match status" value="1"/>
</dbReference>
<evidence type="ECO:0000259" key="9">
    <source>
        <dbReference type="PROSITE" id="PS50109"/>
    </source>
</evidence>
<dbReference type="SMART" id="SM00388">
    <property type="entry name" value="HisKA"/>
    <property type="match status" value="1"/>
</dbReference>
<dbReference type="InterPro" id="IPR005467">
    <property type="entry name" value="His_kinase_dom"/>
</dbReference>
<evidence type="ECO:0000256" key="8">
    <source>
        <dbReference type="SAM" id="Phobius"/>
    </source>
</evidence>
<dbReference type="EC" id="2.7.13.3" evidence="2"/>
<dbReference type="RefSeq" id="WP_035658870.1">
    <property type="nucleotide sequence ID" value="NZ_JNCA01000011.1"/>
</dbReference>
<dbReference type="InterPro" id="IPR036097">
    <property type="entry name" value="HisK_dim/P_sf"/>
</dbReference>
<dbReference type="PROSITE" id="PS50109">
    <property type="entry name" value="HIS_KIN"/>
    <property type="match status" value="1"/>
</dbReference>
<keyword evidence="3" id="KW-0597">Phosphoprotein</keyword>
<dbReference type="SMART" id="SM00387">
    <property type="entry name" value="HATPase_c"/>
    <property type="match status" value="1"/>
</dbReference>
<comment type="caution">
    <text evidence="10">The sequence shown here is derived from an EMBL/GenBank/DDBJ whole genome shotgun (WGS) entry which is preliminary data.</text>
</comment>
<evidence type="ECO:0000313" key="10">
    <source>
        <dbReference type="EMBL" id="KDN55611.1"/>
    </source>
</evidence>
<name>A0A066WP20_9FLAO</name>
<keyword evidence="6 10" id="KW-0418">Kinase</keyword>
<evidence type="ECO:0000313" key="11">
    <source>
        <dbReference type="Proteomes" id="UP000027064"/>
    </source>
</evidence>
<keyword evidence="5 8" id="KW-0812">Transmembrane</keyword>
<dbReference type="PANTHER" id="PTHR45436:SF5">
    <property type="entry name" value="SENSOR HISTIDINE KINASE TRCS"/>
    <property type="match status" value="1"/>
</dbReference>
<dbReference type="PATRIC" id="fig|1492738.3.peg.1205"/>
<proteinExistence type="predicted"/>
<dbReference type="GO" id="GO:0000155">
    <property type="term" value="F:phosphorelay sensor kinase activity"/>
    <property type="evidence" value="ECO:0007669"/>
    <property type="project" value="InterPro"/>
</dbReference>
<dbReference type="InterPro" id="IPR003594">
    <property type="entry name" value="HATPase_dom"/>
</dbReference>
<dbReference type="InterPro" id="IPR003661">
    <property type="entry name" value="HisK_dim/P_dom"/>
</dbReference>
<dbReference type="Gene3D" id="1.10.287.130">
    <property type="match status" value="1"/>
</dbReference>
<dbReference type="Pfam" id="PF00512">
    <property type="entry name" value="HisKA"/>
    <property type="match status" value="1"/>
</dbReference>
<evidence type="ECO:0000256" key="6">
    <source>
        <dbReference type="ARBA" id="ARBA00022777"/>
    </source>
</evidence>
<organism evidence="10 11">
    <name type="scientific">Flavobacterium seoulense</name>
    <dbReference type="NCBI Taxonomy" id="1492738"/>
    <lineage>
        <taxon>Bacteria</taxon>
        <taxon>Pseudomonadati</taxon>
        <taxon>Bacteroidota</taxon>
        <taxon>Flavobacteriia</taxon>
        <taxon>Flavobacteriales</taxon>
        <taxon>Flavobacteriaceae</taxon>
        <taxon>Flavobacterium</taxon>
    </lineage>
</organism>
<evidence type="ECO:0000256" key="2">
    <source>
        <dbReference type="ARBA" id="ARBA00012438"/>
    </source>
</evidence>
<reference evidence="10 11" key="1">
    <citation type="submission" date="2014-05" db="EMBL/GenBank/DDBJ databases">
        <title>Genome Sequence of Flavobacterium sp. EM1321.</title>
        <authorList>
            <person name="Shin S.-K."/>
            <person name="Yi H."/>
        </authorList>
    </citation>
    <scope>NUCLEOTIDE SEQUENCE [LARGE SCALE GENOMIC DNA]</scope>
    <source>
        <strain evidence="10 11">EM1321</strain>
    </source>
</reference>
<dbReference type="SUPFAM" id="SSF55874">
    <property type="entry name" value="ATPase domain of HSP90 chaperone/DNA topoisomerase II/histidine kinase"/>
    <property type="match status" value="1"/>
</dbReference>
<keyword evidence="7 8" id="KW-1133">Transmembrane helix</keyword>
<dbReference type="Proteomes" id="UP000027064">
    <property type="component" value="Unassembled WGS sequence"/>
</dbReference>
<evidence type="ECO:0000256" key="7">
    <source>
        <dbReference type="ARBA" id="ARBA00022989"/>
    </source>
</evidence>
<feature type="transmembrane region" description="Helical" evidence="8">
    <location>
        <begin position="12"/>
        <end position="30"/>
    </location>
</feature>
<feature type="transmembrane region" description="Helical" evidence="8">
    <location>
        <begin position="144"/>
        <end position="162"/>
    </location>
</feature>
<evidence type="ECO:0000256" key="5">
    <source>
        <dbReference type="ARBA" id="ARBA00022692"/>
    </source>
</evidence>